<evidence type="ECO:0000313" key="2">
    <source>
        <dbReference type="EMBL" id="RDC60426.1"/>
    </source>
</evidence>
<feature type="transmembrane region" description="Helical" evidence="1">
    <location>
        <begin position="7"/>
        <end position="27"/>
    </location>
</feature>
<name>A0A369QB22_9SPHN</name>
<dbReference type="CDD" id="cd06662">
    <property type="entry name" value="SURF1"/>
    <property type="match status" value="1"/>
</dbReference>
<protein>
    <recommendedName>
        <fullName evidence="1">SURF1-like protein</fullName>
    </recommendedName>
</protein>
<keyword evidence="1" id="KW-0812">Transmembrane</keyword>
<comment type="subcellular location">
    <subcellularLocation>
        <location evidence="1">Cell membrane</location>
        <topology evidence="1">Multi-pass membrane protein</topology>
    </subcellularLocation>
</comment>
<evidence type="ECO:0000313" key="3">
    <source>
        <dbReference type="Proteomes" id="UP000253727"/>
    </source>
</evidence>
<evidence type="ECO:0000256" key="1">
    <source>
        <dbReference type="RuleBase" id="RU363076"/>
    </source>
</evidence>
<sequence>MNRLPIIPTIVVAAAVATMIALGFWQLGRADEKEAMIARYEAALVSGAQVPFPAAGGGVAREEDLFHPTTFDCMRVMGREAIAGRSARGQSGLAHIARCETGRGAADVKLGWSRNPVFEGWDGGTVTGLVTAGGRDGARVQLAEPAPGLEPLAVPDPADVPNNHLAYAVQWFLFALTALVIYWLAIRRRHRASREQQ</sequence>
<comment type="caution">
    <text evidence="2">The sequence shown here is derived from an EMBL/GenBank/DDBJ whole genome shotgun (WGS) entry which is preliminary data.</text>
</comment>
<keyword evidence="3" id="KW-1185">Reference proteome</keyword>
<dbReference type="InterPro" id="IPR002994">
    <property type="entry name" value="Surf1/Shy1"/>
</dbReference>
<keyword evidence="1" id="KW-0472">Membrane</keyword>
<dbReference type="RefSeq" id="WP_115366594.1">
    <property type="nucleotide sequence ID" value="NZ_QBKA01000002.1"/>
</dbReference>
<keyword evidence="1" id="KW-1133">Transmembrane helix</keyword>
<dbReference type="EMBL" id="QBKA01000002">
    <property type="protein sequence ID" value="RDC60426.1"/>
    <property type="molecule type" value="Genomic_DNA"/>
</dbReference>
<reference evidence="2 3" key="1">
    <citation type="submission" date="2018-04" db="EMBL/GenBank/DDBJ databases">
        <title>Altererythrobacter sp. HME9302 genome sequencing and assembly.</title>
        <authorList>
            <person name="Kang H."/>
            <person name="Kim H."/>
            <person name="Joh K."/>
        </authorList>
    </citation>
    <scope>NUCLEOTIDE SEQUENCE [LARGE SCALE GENOMIC DNA]</scope>
    <source>
        <strain evidence="2 3">HME9302</strain>
    </source>
</reference>
<accession>A0A369QB22</accession>
<gene>
    <name evidence="2" type="ORF">HME9302_01633</name>
</gene>
<dbReference type="GO" id="GO:0005886">
    <property type="term" value="C:plasma membrane"/>
    <property type="evidence" value="ECO:0007669"/>
    <property type="project" value="UniProtKB-SubCell"/>
</dbReference>
<proteinExistence type="inferred from homology"/>
<organism evidence="2 3">
    <name type="scientific">Alteripontixanthobacter maritimus</name>
    <dbReference type="NCBI Taxonomy" id="2161824"/>
    <lineage>
        <taxon>Bacteria</taxon>
        <taxon>Pseudomonadati</taxon>
        <taxon>Pseudomonadota</taxon>
        <taxon>Alphaproteobacteria</taxon>
        <taxon>Sphingomonadales</taxon>
        <taxon>Erythrobacteraceae</taxon>
        <taxon>Alteripontixanthobacter</taxon>
    </lineage>
</organism>
<keyword evidence="1" id="KW-1003">Cell membrane</keyword>
<dbReference type="Proteomes" id="UP000253727">
    <property type="component" value="Unassembled WGS sequence"/>
</dbReference>
<comment type="similarity">
    <text evidence="1">Belongs to the SURF1 family.</text>
</comment>
<dbReference type="Pfam" id="PF02104">
    <property type="entry name" value="SURF1"/>
    <property type="match status" value="1"/>
</dbReference>
<feature type="transmembrane region" description="Helical" evidence="1">
    <location>
        <begin position="165"/>
        <end position="185"/>
    </location>
</feature>
<dbReference type="AlphaFoldDB" id="A0A369QB22"/>
<dbReference type="OrthoDB" id="6079986at2"/>